<accession>A0A2U1Q7B8</accession>
<dbReference type="EMBL" id="PKPP01000349">
    <property type="protein sequence ID" value="PWA93894.1"/>
    <property type="molecule type" value="Genomic_DNA"/>
</dbReference>
<gene>
    <name evidence="2" type="ORF">CTI12_AA065480</name>
</gene>
<organism evidence="2 3">
    <name type="scientific">Artemisia annua</name>
    <name type="common">Sweet wormwood</name>
    <dbReference type="NCBI Taxonomy" id="35608"/>
    <lineage>
        <taxon>Eukaryota</taxon>
        <taxon>Viridiplantae</taxon>
        <taxon>Streptophyta</taxon>
        <taxon>Embryophyta</taxon>
        <taxon>Tracheophyta</taxon>
        <taxon>Spermatophyta</taxon>
        <taxon>Magnoliopsida</taxon>
        <taxon>eudicotyledons</taxon>
        <taxon>Gunneridae</taxon>
        <taxon>Pentapetalae</taxon>
        <taxon>asterids</taxon>
        <taxon>campanulids</taxon>
        <taxon>Asterales</taxon>
        <taxon>Asteraceae</taxon>
        <taxon>Asteroideae</taxon>
        <taxon>Anthemideae</taxon>
        <taxon>Artemisiinae</taxon>
        <taxon>Artemisia</taxon>
    </lineage>
</organism>
<sequence length="141" mass="15479">MEIGLFVESAYFRDLVDKVEDNVKSVQPFHPVVSPSTCAIAGWMATNKPSTPHSAIAAGLPDIVQPPVAVHDLEFFLFNLRLWTYGIIWPADKPLTRRNATGVIGAELRNNPNPTIRPCGVAACLAAVARFNRLPYLIKLV</sequence>
<evidence type="ECO:0000259" key="1">
    <source>
        <dbReference type="Pfam" id="PF04927"/>
    </source>
</evidence>
<dbReference type="AlphaFoldDB" id="A0A2U1Q7B8"/>
<reference evidence="2 3" key="1">
    <citation type="journal article" date="2018" name="Mol. Plant">
        <title>The genome of Artemisia annua provides insight into the evolution of Asteraceae family and artemisinin biosynthesis.</title>
        <authorList>
            <person name="Shen Q."/>
            <person name="Zhang L."/>
            <person name="Liao Z."/>
            <person name="Wang S."/>
            <person name="Yan T."/>
            <person name="Shi P."/>
            <person name="Liu M."/>
            <person name="Fu X."/>
            <person name="Pan Q."/>
            <person name="Wang Y."/>
            <person name="Lv Z."/>
            <person name="Lu X."/>
            <person name="Zhang F."/>
            <person name="Jiang W."/>
            <person name="Ma Y."/>
            <person name="Chen M."/>
            <person name="Hao X."/>
            <person name="Li L."/>
            <person name="Tang Y."/>
            <person name="Lv G."/>
            <person name="Zhou Y."/>
            <person name="Sun X."/>
            <person name="Brodelius P.E."/>
            <person name="Rose J.K.C."/>
            <person name="Tang K."/>
        </authorList>
    </citation>
    <scope>NUCLEOTIDE SEQUENCE [LARGE SCALE GENOMIC DNA]</scope>
    <source>
        <strain evidence="3">cv. Huhao1</strain>
        <tissue evidence="2">Leaf</tissue>
    </source>
</reference>
<protein>
    <submittedName>
        <fullName evidence="2">Late embryogenesis abundant protein 47</fullName>
    </submittedName>
</protein>
<name>A0A2U1Q7B8_ARTAN</name>
<comment type="caution">
    <text evidence="2">The sequence shown here is derived from an EMBL/GenBank/DDBJ whole genome shotgun (WGS) entry which is preliminary data.</text>
</comment>
<evidence type="ECO:0000313" key="3">
    <source>
        <dbReference type="Proteomes" id="UP000245207"/>
    </source>
</evidence>
<keyword evidence="3" id="KW-1185">Reference proteome</keyword>
<dbReference type="InterPro" id="IPR007011">
    <property type="entry name" value="LEA_SMP_dom"/>
</dbReference>
<proteinExistence type="predicted"/>
<dbReference type="Proteomes" id="UP000245207">
    <property type="component" value="Unassembled WGS sequence"/>
</dbReference>
<dbReference type="Pfam" id="PF04927">
    <property type="entry name" value="SMP"/>
    <property type="match status" value="1"/>
</dbReference>
<feature type="domain" description="SMP" evidence="1">
    <location>
        <begin position="90"/>
        <end position="133"/>
    </location>
</feature>
<evidence type="ECO:0000313" key="2">
    <source>
        <dbReference type="EMBL" id="PWA93894.1"/>
    </source>
</evidence>
<dbReference type="STRING" id="35608.A0A2U1Q7B8"/>